<proteinExistence type="predicted"/>
<sequence length="1145" mass="124326">MSATMTISLNRQPVTVPMPGAMAAQVAQASSIRAQAWAVGTEPGGPGTLSAREWSEEAQIAASAADASVAAVAAAAAGLNKLSDIITWHDGLPRHQVAWQTDIGRATMLPNGNWSFVSAVTEERWIYANGQKVAPIIQVAGEFKSAPFHDTIPSSGQPGFVTNSNTGGTALTQYATQHSSPDRFGGTGGCLRLVQATTTQSAAQRRFNDQTVDAVAEDIVRVVAHVSFNANPTGTGSYLLGVRAISGSAPGGTMTFGFNTSGEFISTTPASQVLRGGYEPLEVRDGKQWWLIWADMRCTATGTIAGYLREPQTPVGADIAVQDFYITKNPLGRASGVPVCRANANYAADRLGLGSASQFLEVHFWENGRGVSRAAGHQVSLPAVQLDGNRYSVAGSVFNTESRIDVYAAKTAANHNFLLPHRYPERDFKGLGGATYQNLTFRALGHWDHKLRIETGSSNLDIRGLSDTDYLRLPWIGLNTSKSFTQNFHFNGVMFSAGSAATSQFGQNEIPQNQQGQIAYGGAFTSDIMGMASHPYEYSRLRNKVPYGEGLKNNAATYVGNFPRDTNSNSQLFQVNNMFTFGVAKPLGLSNCVANIGGLVQANISGDFMGWGSGLSGEIRDWLAIRDNVIRADFYQSAPDMPLWLDYGAGWVSVETAAASAGMTVANFVRTLPVHHRWERYGQLSRPYDANNPRTLADLQYDPKPDEWTAVIEWQIKGATFNSADKPGYQCHRTYRRLPDPAAPLGYVLTASVPYDSAWISTGYKQAAPDNPHLLWVRGNGRYRSSDGAWTPIDGASEGPAYPNTFTHGDLSQINVSSTTLNITVRRGLANVRAQGFFGQGPQNDPTRVRNVTIENYFLANQTQNAVRYDNMSGGTITLRNFVLAKSIEEDKPDSGANRPWLLQSQNAPSYVLDNAVLTAMVQADGAILSPVVQDGSPPNPIPPSAYRRVLASQYDETTKTWSTVTPTVVNGSVTEPTWAQLLGRNSPIYDPRSGWINQENEVEAMARWVFPPNAVRYLGWNPNQAIDNTLRSRITYITTYNFITEVLQALPIGHGTIANNQAAGTEVPIYEDFDDGKQKIVRLPGFTIDPMWSGYGIDTPFTITPDGKFVQRWASLSSLNKVLPFLTRSPDGQFGPVVTIDVTA</sequence>
<accession>A0ABV7E602</accession>
<organism evidence="1 2">
    <name type="scientific">Alteraurantiacibacter palmitatis</name>
    <dbReference type="NCBI Taxonomy" id="2054628"/>
    <lineage>
        <taxon>Bacteria</taxon>
        <taxon>Pseudomonadati</taxon>
        <taxon>Pseudomonadota</taxon>
        <taxon>Alphaproteobacteria</taxon>
        <taxon>Sphingomonadales</taxon>
        <taxon>Erythrobacteraceae</taxon>
        <taxon>Alteraurantiacibacter</taxon>
    </lineage>
</organism>
<keyword evidence="2" id="KW-1185">Reference proteome</keyword>
<dbReference type="RefSeq" id="WP_336926173.1">
    <property type="nucleotide sequence ID" value="NZ_JBANRO010000006.1"/>
</dbReference>
<dbReference type="Proteomes" id="UP001595456">
    <property type="component" value="Unassembled WGS sequence"/>
</dbReference>
<dbReference type="EMBL" id="JBHRST010000008">
    <property type="protein sequence ID" value="MFC3097386.1"/>
    <property type="molecule type" value="Genomic_DNA"/>
</dbReference>
<evidence type="ECO:0000313" key="1">
    <source>
        <dbReference type="EMBL" id="MFC3097386.1"/>
    </source>
</evidence>
<gene>
    <name evidence="1" type="ORF">ACFODU_06160</name>
</gene>
<reference evidence="2" key="1">
    <citation type="journal article" date="2019" name="Int. J. Syst. Evol. Microbiol.">
        <title>The Global Catalogue of Microorganisms (GCM) 10K type strain sequencing project: providing services to taxonomists for standard genome sequencing and annotation.</title>
        <authorList>
            <consortium name="The Broad Institute Genomics Platform"/>
            <consortium name="The Broad Institute Genome Sequencing Center for Infectious Disease"/>
            <person name="Wu L."/>
            <person name="Ma J."/>
        </authorList>
    </citation>
    <scope>NUCLEOTIDE SEQUENCE [LARGE SCALE GENOMIC DNA]</scope>
    <source>
        <strain evidence="2">KCTC 52607</strain>
    </source>
</reference>
<comment type="caution">
    <text evidence="1">The sequence shown here is derived from an EMBL/GenBank/DDBJ whole genome shotgun (WGS) entry which is preliminary data.</text>
</comment>
<protein>
    <submittedName>
        <fullName evidence="1">Uncharacterized protein</fullName>
    </submittedName>
</protein>
<evidence type="ECO:0000313" key="2">
    <source>
        <dbReference type="Proteomes" id="UP001595456"/>
    </source>
</evidence>
<name>A0ABV7E602_9SPHN</name>